<dbReference type="Proteomes" id="UP001318860">
    <property type="component" value="Unassembled WGS sequence"/>
</dbReference>
<evidence type="ECO:0000313" key="5">
    <source>
        <dbReference type="Proteomes" id="UP001318860"/>
    </source>
</evidence>
<dbReference type="PANTHER" id="PTHR31213:SF19">
    <property type="entry name" value="BET V I_MAJOR LATEX PROTEIN DOMAIN-CONTAINING PROTEIN"/>
    <property type="match status" value="1"/>
</dbReference>
<dbReference type="InterPro" id="IPR000916">
    <property type="entry name" value="Bet_v_I/MLP"/>
</dbReference>
<protein>
    <recommendedName>
        <fullName evidence="3">Bet v I/Major latex protein domain-containing protein</fullName>
    </recommendedName>
</protein>
<dbReference type="CDD" id="cd07816">
    <property type="entry name" value="Bet_v1-like"/>
    <property type="match status" value="1"/>
</dbReference>
<dbReference type="Pfam" id="PF00407">
    <property type="entry name" value="Bet_v_1"/>
    <property type="match status" value="1"/>
</dbReference>
<dbReference type="InterPro" id="IPR023393">
    <property type="entry name" value="START-like_dom_sf"/>
</dbReference>
<keyword evidence="5" id="KW-1185">Reference proteome</keyword>
<accession>A0ABR0V3P7</accession>
<dbReference type="EMBL" id="JABTTQ020001654">
    <property type="protein sequence ID" value="KAK6129388.1"/>
    <property type="molecule type" value="Genomic_DNA"/>
</dbReference>
<comment type="similarity">
    <text evidence="1">Belongs to the BetVI family.</text>
</comment>
<gene>
    <name evidence="4" type="ORF">DH2020_036864</name>
</gene>
<dbReference type="SUPFAM" id="SSF55961">
    <property type="entry name" value="Bet v1-like"/>
    <property type="match status" value="1"/>
</dbReference>
<name>A0ABR0V3P7_REHGL</name>
<sequence length="167" mass="18168">MFGTVSEEKEVSVPASEAWKVYGSLQLADVVRQALPGLIHKIDLVQGDGGVGTVLELFFPPGAVGLTSYKEKFTVVDDEKRVKEAEVVEGGYLDLGFTMYRVRFEVIEKDGISNNQCITRATIEYEVKDEAAANAAAIVSIKPLVNIMQAAADYLQKNYNSNSTSGI</sequence>
<dbReference type="Gene3D" id="3.30.530.20">
    <property type="match status" value="1"/>
</dbReference>
<dbReference type="InterPro" id="IPR050279">
    <property type="entry name" value="Plant_def-hormone_signal"/>
</dbReference>
<keyword evidence="2" id="KW-0017">Alkaloid metabolism</keyword>
<reference evidence="4 5" key="1">
    <citation type="journal article" date="2021" name="Comput. Struct. Biotechnol. J.">
        <title>De novo genome assembly of the potent medicinal plant Rehmannia glutinosa using nanopore technology.</title>
        <authorList>
            <person name="Ma L."/>
            <person name="Dong C."/>
            <person name="Song C."/>
            <person name="Wang X."/>
            <person name="Zheng X."/>
            <person name="Niu Y."/>
            <person name="Chen S."/>
            <person name="Feng W."/>
        </authorList>
    </citation>
    <scope>NUCLEOTIDE SEQUENCE [LARGE SCALE GENOMIC DNA]</scope>
    <source>
        <strain evidence="4">DH-2019</strain>
    </source>
</reference>
<dbReference type="PANTHER" id="PTHR31213">
    <property type="entry name" value="OS08G0374000 PROTEIN-RELATED"/>
    <property type="match status" value="1"/>
</dbReference>
<feature type="domain" description="Bet v I/Major latex protein" evidence="3">
    <location>
        <begin position="8"/>
        <end position="156"/>
    </location>
</feature>
<proteinExistence type="inferred from homology"/>
<evidence type="ECO:0000256" key="2">
    <source>
        <dbReference type="ARBA" id="ARBA00022589"/>
    </source>
</evidence>
<evidence type="ECO:0000256" key="1">
    <source>
        <dbReference type="ARBA" id="ARBA00009744"/>
    </source>
</evidence>
<organism evidence="4 5">
    <name type="scientific">Rehmannia glutinosa</name>
    <name type="common">Chinese foxglove</name>
    <dbReference type="NCBI Taxonomy" id="99300"/>
    <lineage>
        <taxon>Eukaryota</taxon>
        <taxon>Viridiplantae</taxon>
        <taxon>Streptophyta</taxon>
        <taxon>Embryophyta</taxon>
        <taxon>Tracheophyta</taxon>
        <taxon>Spermatophyta</taxon>
        <taxon>Magnoliopsida</taxon>
        <taxon>eudicotyledons</taxon>
        <taxon>Gunneridae</taxon>
        <taxon>Pentapetalae</taxon>
        <taxon>asterids</taxon>
        <taxon>lamiids</taxon>
        <taxon>Lamiales</taxon>
        <taxon>Orobanchaceae</taxon>
        <taxon>Rehmannieae</taxon>
        <taxon>Rehmannia</taxon>
    </lineage>
</organism>
<evidence type="ECO:0000313" key="4">
    <source>
        <dbReference type="EMBL" id="KAK6129388.1"/>
    </source>
</evidence>
<evidence type="ECO:0000259" key="3">
    <source>
        <dbReference type="Pfam" id="PF00407"/>
    </source>
</evidence>
<comment type="caution">
    <text evidence="4">The sequence shown here is derived from an EMBL/GenBank/DDBJ whole genome shotgun (WGS) entry which is preliminary data.</text>
</comment>